<evidence type="ECO:0000256" key="1">
    <source>
        <dbReference type="SAM" id="MobiDB-lite"/>
    </source>
</evidence>
<dbReference type="Proteomes" id="UP000199111">
    <property type="component" value="Unassembled WGS sequence"/>
</dbReference>
<gene>
    <name evidence="2" type="ORF">SAMN05216275_1533</name>
</gene>
<name>A0A1I4ET06_9ACTN</name>
<evidence type="ECO:0000313" key="2">
    <source>
        <dbReference type="EMBL" id="SFL08834.1"/>
    </source>
</evidence>
<dbReference type="GeneID" id="96304037"/>
<keyword evidence="3" id="KW-1185">Reference proteome</keyword>
<protein>
    <submittedName>
        <fullName evidence="2">Uncharacterized protein</fullName>
    </submittedName>
</protein>
<sequence>MALSRRAREMAAEIRGHDWKDAPYRMDRAGHQRRHDTSKRSEKELTANETESVRTNVAWVAAQCLGYEDPNFDVVEFMRACGVERLSTSSLQYGVRRLADGSFDEPGSVNW</sequence>
<reference evidence="3" key="1">
    <citation type="submission" date="2016-10" db="EMBL/GenBank/DDBJ databases">
        <authorList>
            <person name="Varghese N."/>
            <person name="Submissions S."/>
        </authorList>
    </citation>
    <scope>NUCLEOTIDE SEQUENCE [LARGE SCALE GENOMIC DNA]</scope>
    <source>
        <strain evidence="3">CGMCC 4.2126</strain>
    </source>
</reference>
<organism evidence="2 3">
    <name type="scientific">Streptosporangium canum</name>
    <dbReference type="NCBI Taxonomy" id="324952"/>
    <lineage>
        <taxon>Bacteria</taxon>
        <taxon>Bacillati</taxon>
        <taxon>Actinomycetota</taxon>
        <taxon>Actinomycetes</taxon>
        <taxon>Streptosporangiales</taxon>
        <taxon>Streptosporangiaceae</taxon>
        <taxon>Streptosporangium</taxon>
    </lineage>
</organism>
<feature type="compositionally biased region" description="Basic and acidic residues" evidence="1">
    <location>
        <begin position="21"/>
        <end position="30"/>
    </location>
</feature>
<accession>A0A1I4ET06</accession>
<evidence type="ECO:0000313" key="3">
    <source>
        <dbReference type="Proteomes" id="UP000199111"/>
    </source>
</evidence>
<proteinExistence type="predicted"/>
<dbReference type="RefSeq" id="WP_143121299.1">
    <property type="nucleotide sequence ID" value="NZ_FOQY01000053.1"/>
</dbReference>
<dbReference type="EMBL" id="FOQY01000053">
    <property type="protein sequence ID" value="SFL08834.1"/>
    <property type="molecule type" value="Genomic_DNA"/>
</dbReference>
<dbReference type="AlphaFoldDB" id="A0A1I4ET06"/>
<feature type="region of interest" description="Disordered" evidence="1">
    <location>
        <begin position="21"/>
        <end position="50"/>
    </location>
</feature>